<evidence type="ECO:0000256" key="3">
    <source>
        <dbReference type="ARBA" id="ARBA00022833"/>
    </source>
</evidence>
<proteinExistence type="predicted"/>
<dbReference type="Pfam" id="PF00642">
    <property type="entry name" value="zf-CCCH"/>
    <property type="match status" value="3"/>
</dbReference>
<feature type="zinc finger region" description="C3H1-type" evidence="5">
    <location>
        <begin position="186"/>
        <end position="214"/>
    </location>
</feature>
<dbReference type="SUPFAM" id="SSF90229">
    <property type="entry name" value="CCCH zinc finger"/>
    <property type="match status" value="4"/>
</dbReference>
<feature type="domain" description="C3H1-type" evidence="6">
    <location>
        <begin position="58"/>
        <end position="85"/>
    </location>
</feature>
<dbReference type="PANTHER" id="PTHR12506:SF75">
    <property type="entry name" value="ZINC FINGER CCCH DOMAIN-CONTAINING PROTEIN 67-LIKE"/>
    <property type="match status" value="1"/>
</dbReference>
<dbReference type="GO" id="GO:0008270">
    <property type="term" value="F:zinc ion binding"/>
    <property type="evidence" value="ECO:0007669"/>
    <property type="project" value="UniProtKB-KW"/>
</dbReference>
<sequence>MENSRTRCFRTSHQSAAVDCFFFVYFGTCSFGDYCMFNHPDPIPVHHSEAIRENMPARYARVPCKFFLRGYCRFGNSCKFDHSLMVPLASYSLHFNAFGFPKRWGKPDCYHYMTTGICGHGLACMFHHPEPIFYYPYQGNGYSVGCEVVGYQNRYAQLSNRWNQRHVTITIKEPCVTLNDIGLPLRPEKEACRYYENTGYCRYGRGCKFDHPLK</sequence>
<dbReference type="Proteomes" id="UP000215914">
    <property type="component" value="Chromosome 17"/>
</dbReference>
<evidence type="ECO:0000256" key="2">
    <source>
        <dbReference type="ARBA" id="ARBA00022771"/>
    </source>
</evidence>
<dbReference type="InParanoid" id="A0A251RP91"/>
<dbReference type="Pfam" id="PF14608">
    <property type="entry name" value="zf-CCCH_2"/>
    <property type="match status" value="1"/>
</dbReference>
<dbReference type="PANTHER" id="PTHR12506">
    <property type="entry name" value="PROTEIN PHOSPHATASE RELATED"/>
    <property type="match status" value="1"/>
</dbReference>
<evidence type="ECO:0000256" key="1">
    <source>
        <dbReference type="ARBA" id="ARBA00022723"/>
    </source>
</evidence>
<evidence type="ECO:0000256" key="5">
    <source>
        <dbReference type="PROSITE-ProRule" id="PRU00723"/>
    </source>
</evidence>
<keyword evidence="2 5" id="KW-0863">Zinc-finger</keyword>
<dbReference type="InterPro" id="IPR050974">
    <property type="entry name" value="Plant_ZF_CCCH"/>
</dbReference>
<reference evidence="8" key="1">
    <citation type="journal article" date="2017" name="Nature">
        <title>The sunflower genome provides insights into oil metabolism, flowering and Asterid evolution.</title>
        <authorList>
            <person name="Badouin H."/>
            <person name="Gouzy J."/>
            <person name="Grassa C.J."/>
            <person name="Murat F."/>
            <person name="Staton S.E."/>
            <person name="Cottret L."/>
            <person name="Lelandais-Briere C."/>
            <person name="Owens G.L."/>
            <person name="Carrere S."/>
            <person name="Mayjonade B."/>
            <person name="Legrand L."/>
            <person name="Gill N."/>
            <person name="Kane N.C."/>
            <person name="Bowers J.E."/>
            <person name="Hubner S."/>
            <person name="Bellec A."/>
            <person name="Berard A."/>
            <person name="Berges H."/>
            <person name="Blanchet N."/>
            <person name="Boniface M.C."/>
            <person name="Brunel D."/>
            <person name="Catrice O."/>
            <person name="Chaidir N."/>
            <person name="Claudel C."/>
            <person name="Donnadieu C."/>
            <person name="Faraut T."/>
            <person name="Fievet G."/>
            <person name="Helmstetter N."/>
            <person name="King M."/>
            <person name="Knapp S.J."/>
            <person name="Lai Z."/>
            <person name="Le Paslier M.C."/>
            <person name="Lippi Y."/>
            <person name="Lorenzon L."/>
            <person name="Mandel J.R."/>
            <person name="Marage G."/>
            <person name="Marchand G."/>
            <person name="Marquand E."/>
            <person name="Bret-Mestries E."/>
            <person name="Morien E."/>
            <person name="Nambeesan S."/>
            <person name="Nguyen T."/>
            <person name="Pegot-Espagnet P."/>
            <person name="Pouilly N."/>
            <person name="Raftis F."/>
            <person name="Sallet E."/>
            <person name="Schiex T."/>
            <person name="Thomas J."/>
            <person name="Vandecasteele C."/>
            <person name="Vares D."/>
            <person name="Vear F."/>
            <person name="Vautrin S."/>
            <person name="Crespi M."/>
            <person name="Mangin B."/>
            <person name="Burke J.M."/>
            <person name="Salse J."/>
            <person name="Munos S."/>
            <person name="Vincourt P."/>
            <person name="Rieseberg L.H."/>
            <person name="Langlade N.B."/>
        </authorList>
    </citation>
    <scope>NUCLEOTIDE SEQUENCE [LARGE SCALE GENOMIC DNA]</scope>
    <source>
        <strain evidence="8">cv. SF193</strain>
    </source>
</reference>
<feature type="domain" description="C3H1-type" evidence="6">
    <location>
        <begin position="103"/>
        <end position="131"/>
    </location>
</feature>
<accession>A0A251RP91</accession>
<evidence type="ECO:0000256" key="4">
    <source>
        <dbReference type="ARBA" id="ARBA00023125"/>
    </source>
</evidence>
<dbReference type="InterPro" id="IPR000571">
    <property type="entry name" value="Znf_CCCH"/>
</dbReference>
<protein>
    <submittedName>
        <fullName evidence="7">Putative zinc finger, CCCH-type</fullName>
    </submittedName>
</protein>
<dbReference type="EMBL" id="CM007906">
    <property type="protein sequence ID" value="OTF86318.1"/>
    <property type="molecule type" value="Genomic_DNA"/>
</dbReference>
<gene>
    <name evidence="7" type="ORF">HannXRQ_Chr17g0549491</name>
</gene>
<keyword evidence="1 5" id="KW-0479">Metal-binding</keyword>
<evidence type="ECO:0000259" key="6">
    <source>
        <dbReference type="PROSITE" id="PS50103"/>
    </source>
</evidence>
<feature type="domain" description="C3H1-type" evidence="6">
    <location>
        <begin position="186"/>
        <end position="214"/>
    </location>
</feature>
<dbReference type="STRING" id="4232.A0A251RP91"/>
<dbReference type="OMA" id="ITIKEPC"/>
<keyword evidence="8" id="KW-1185">Reference proteome</keyword>
<feature type="zinc finger region" description="C3H1-type" evidence="5">
    <location>
        <begin position="14"/>
        <end position="42"/>
    </location>
</feature>
<dbReference type="AlphaFoldDB" id="A0A251RP91"/>
<name>A0A251RP91_HELAN</name>
<dbReference type="SMART" id="SM00356">
    <property type="entry name" value="ZnF_C3H1"/>
    <property type="match status" value="4"/>
</dbReference>
<dbReference type="InterPro" id="IPR036855">
    <property type="entry name" value="Znf_CCCH_sf"/>
</dbReference>
<keyword evidence="3 5" id="KW-0862">Zinc</keyword>
<dbReference type="GO" id="GO:0003677">
    <property type="term" value="F:DNA binding"/>
    <property type="evidence" value="ECO:0007669"/>
    <property type="project" value="UniProtKB-KW"/>
</dbReference>
<keyword evidence="4" id="KW-0238">DNA-binding</keyword>
<dbReference type="Gene3D" id="4.10.1000.10">
    <property type="entry name" value="Zinc finger, CCCH-type"/>
    <property type="match status" value="2"/>
</dbReference>
<dbReference type="OrthoDB" id="411372at2759"/>
<dbReference type="GO" id="GO:0003729">
    <property type="term" value="F:mRNA binding"/>
    <property type="evidence" value="ECO:0000318"/>
    <property type="project" value="GO_Central"/>
</dbReference>
<dbReference type="PROSITE" id="PS50103">
    <property type="entry name" value="ZF_C3H1"/>
    <property type="match status" value="4"/>
</dbReference>
<feature type="domain" description="C3H1-type" evidence="6">
    <location>
        <begin position="14"/>
        <end position="42"/>
    </location>
</feature>
<evidence type="ECO:0000313" key="8">
    <source>
        <dbReference type="Proteomes" id="UP000215914"/>
    </source>
</evidence>
<organism evidence="7 8">
    <name type="scientific">Helianthus annuus</name>
    <name type="common">Common sunflower</name>
    <dbReference type="NCBI Taxonomy" id="4232"/>
    <lineage>
        <taxon>Eukaryota</taxon>
        <taxon>Viridiplantae</taxon>
        <taxon>Streptophyta</taxon>
        <taxon>Embryophyta</taxon>
        <taxon>Tracheophyta</taxon>
        <taxon>Spermatophyta</taxon>
        <taxon>Magnoliopsida</taxon>
        <taxon>eudicotyledons</taxon>
        <taxon>Gunneridae</taxon>
        <taxon>Pentapetalae</taxon>
        <taxon>asterids</taxon>
        <taxon>campanulids</taxon>
        <taxon>Asterales</taxon>
        <taxon>Asteraceae</taxon>
        <taxon>Asteroideae</taxon>
        <taxon>Heliantheae alliance</taxon>
        <taxon>Heliantheae</taxon>
        <taxon>Helianthus</taxon>
    </lineage>
</organism>
<evidence type="ECO:0000313" key="7">
    <source>
        <dbReference type="EMBL" id="OTF86318.1"/>
    </source>
</evidence>
<feature type="zinc finger region" description="C3H1-type" evidence="5">
    <location>
        <begin position="58"/>
        <end position="85"/>
    </location>
</feature>
<feature type="zinc finger region" description="C3H1-type" evidence="5">
    <location>
        <begin position="103"/>
        <end position="131"/>
    </location>
</feature>